<comment type="caution">
    <text evidence="2">The sequence shown here is derived from an EMBL/GenBank/DDBJ whole genome shotgun (WGS) entry which is preliminary data.</text>
</comment>
<sequence>MNTLPKFIGTLTTVRTGKIEPFVRGVSAINKIPIDGSMKVDLLGLDADEQAEHKFHGGPLKAVHQMPITTYDVINQAFGLNVPVGSLGENLTVITDKIPMNERSVCIGDIYQFGDADDCVQLRVVQPRRPCYKINDRLNTPNISSFVSHQGIAGWYYQVVKTGIIKPDLPVYLIERPFEYATLHTLWQLVNQKSKIDAATAAQWLNIDCLENSWKQKIFNKILRP</sequence>
<evidence type="ECO:0000313" key="3">
    <source>
        <dbReference type="Proteomes" id="UP000190322"/>
    </source>
</evidence>
<dbReference type="EMBL" id="MUXT01000003">
    <property type="protein sequence ID" value="OOR84765.1"/>
    <property type="molecule type" value="Genomic_DNA"/>
</dbReference>
<dbReference type="GO" id="GO:0003824">
    <property type="term" value="F:catalytic activity"/>
    <property type="evidence" value="ECO:0007669"/>
    <property type="project" value="InterPro"/>
</dbReference>
<dbReference type="RefSeq" id="WP_078255491.1">
    <property type="nucleotide sequence ID" value="NZ_MUXT01000003.1"/>
</dbReference>
<dbReference type="SUPFAM" id="SSF50800">
    <property type="entry name" value="PK beta-barrel domain-like"/>
    <property type="match status" value="1"/>
</dbReference>
<organism evidence="2 3">
    <name type="scientific">Moraxella canis</name>
    <dbReference type="NCBI Taxonomy" id="90239"/>
    <lineage>
        <taxon>Bacteria</taxon>
        <taxon>Pseudomonadati</taxon>
        <taxon>Pseudomonadota</taxon>
        <taxon>Gammaproteobacteria</taxon>
        <taxon>Moraxellales</taxon>
        <taxon>Moraxellaceae</taxon>
        <taxon>Moraxella</taxon>
    </lineage>
</organism>
<dbReference type="InterPro" id="IPR011037">
    <property type="entry name" value="Pyrv_Knase-like_insert_dom_sf"/>
</dbReference>
<dbReference type="Gene3D" id="2.40.33.20">
    <property type="entry name" value="PK beta-barrel domain-like"/>
    <property type="match status" value="1"/>
</dbReference>
<accession>A0A1S9ZMJ4</accession>
<dbReference type="PANTHER" id="PTHR30212:SF2">
    <property type="entry name" value="PROTEIN YIIM"/>
    <property type="match status" value="1"/>
</dbReference>
<protein>
    <submittedName>
        <fullName evidence="2">MOSC domain-containing protein</fullName>
    </submittedName>
</protein>
<dbReference type="PANTHER" id="PTHR30212">
    <property type="entry name" value="PROTEIN YIIM"/>
    <property type="match status" value="1"/>
</dbReference>
<name>A0A1S9ZMJ4_9GAMM</name>
<dbReference type="PROSITE" id="PS51340">
    <property type="entry name" value="MOSC"/>
    <property type="match status" value="1"/>
</dbReference>
<proteinExistence type="predicted"/>
<gene>
    <name evidence="2" type="ORF">B0180_02230</name>
</gene>
<dbReference type="Proteomes" id="UP000190322">
    <property type="component" value="Unassembled WGS sequence"/>
</dbReference>
<dbReference type="GO" id="GO:0030170">
    <property type="term" value="F:pyridoxal phosphate binding"/>
    <property type="evidence" value="ECO:0007669"/>
    <property type="project" value="InterPro"/>
</dbReference>
<dbReference type="GO" id="GO:0030151">
    <property type="term" value="F:molybdenum ion binding"/>
    <property type="evidence" value="ECO:0007669"/>
    <property type="project" value="InterPro"/>
</dbReference>
<feature type="domain" description="MOSC" evidence="1">
    <location>
        <begin position="32"/>
        <end position="174"/>
    </location>
</feature>
<dbReference type="InterPro" id="IPR052353">
    <property type="entry name" value="Benzoxazolinone_Detox_Enz"/>
</dbReference>
<dbReference type="InterPro" id="IPR005302">
    <property type="entry name" value="MoCF_Sase_C"/>
</dbReference>
<reference evidence="2 3" key="1">
    <citation type="submission" date="2017-02" db="EMBL/GenBank/DDBJ databases">
        <title>Draft genome sequence of Moraxella canis CCUG 8415A type strain.</title>
        <authorList>
            <person name="Engstrom-Jakobsson H."/>
            <person name="Salva-Serra F."/>
            <person name="Thorell K."/>
            <person name="Gonzales-Siles L."/>
            <person name="Karlsson R."/>
            <person name="Boulund F."/>
            <person name="Engstrand L."/>
            <person name="Moore E."/>
        </authorList>
    </citation>
    <scope>NUCLEOTIDE SEQUENCE [LARGE SCALE GENOMIC DNA]</scope>
    <source>
        <strain evidence="2 3">CCUG 8415A</strain>
    </source>
</reference>
<evidence type="ECO:0000259" key="1">
    <source>
        <dbReference type="PROSITE" id="PS51340"/>
    </source>
</evidence>
<evidence type="ECO:0000313" key="2">
    <source>
        <dbReference type="EMBL" id="OOR84765.1"/>
    </source>
</evidence>
<dbReference type="AlphaFoldDB" id="A0A1S9ZMJ4"/>
<dbReference type="Pfam" id="PF03473">
    <property type="entry name" value="MOSC"/>
    <property type="match status" value="1"/>
</dbReference>